<sequence>MRVFRSVAALFLLLLVPALRAQTSGPVPEKPWEIRAVVIATFEFGADTGDKPGEFQLWVEREHLDEVVPFPGGVHPLRTNKAHTVLGMICGTTIGPAAVSMTALGLDPRFDLSHAYFLINGIAGVDPKAGSLGSAAWARFVIGDVTRMIDPRETPKDWPYGLFPISATEPNKPLGNPPAWFRSNLYPLNPGLEGWAFAMTRDLKLPDDEDSAKLRALYTGDAYKEARRPPFVFEGESFASDYFWHGNIMNQFAEDWVRQWTNGKGNFAMTDMEDSGLLEALRRLDGMKRVDANRVLVLRTASNYSAPPPGGTALDSLLKPHFGKIAFETAYDTGAPVLHSLVDHWANTRDQIPSVK</sequence>
<organism evidence="2 3">
    <name type="scientific">Granulicella cerasi</name>
    <dbReference type="NCBI Taxonomy" id="741063"/>
    <lineage>
        <taxon>Bacteria</taxon>
        <taxon>Pseudomonadati</taxon>
        <taxon>Acidobacteriota</taxon>
        <taxon>Terriglobia</taxon>
        <taxon>Terriglobales</taxon>
        <taxon>Acidobacteriaceae</taxon>
        <taxon>Granulicella</taxon>
    </lineage>
</organism>
<dbReference type="PANTHER" id="PTHR38643">
    <property type="entry name" value="PURINE NUCLEOSIDE PERMEASE C285.05-RELATED"/>
    <property type="match status" value="1"/>
</dbReference>
<keyword evidence="1" id="KW-0732">Signal</keyword>
<accession>A0ABW1Z8C3</accession>
<dbReference type="Pfam" id="PF06516">
    <property type="entry name" value="NUP"/>
    <property type="match status" value="1"/>
</dbReference>
<dbReference type="EMBL" id="JBHSWI010000001">
    <property type="protein sequence ID" value="MFC6645760.1"/>
    <property type="molecule type" value="Genomic_DNA"/>
</dbReference>
<gene>
    <name evidence="2" type="ORF">ACFQBQ_09245</name>
</gene>
<keyword evidence="3" id="KW-1185">Reference proteome</keyword>
<evidence type="ECO:0000313" key="3">
    <source>
        <dbReference type="Proteomes" id="UP001596391"/>
    </source>
</evidence>
<feature type="chain" id="PRO_5047265308" evidence="1">
    <location>
        <begin position="22"/>
        <end position="356"/>
    </location>
</feature>
<protein>
    <submittedName>
        <fullName evidence="2">Purine nucleoside permease</fullName>
    </submittedName>
</protein>
<feature type="signal peptide" evidence="1">
    <location>
        <begin position="1"/>
        <end position="21"/>
    </location>
</feature>
<reference evidence="3" key="1">
    <citation type="journal article" date="2019" name="Int. J. Syst. Evol. Microbiol.">
        <title>The Global Catalogue of Microorganisms (GCM) 10K type strain sequencing project: providing services to taxonomists for standard genome sequencing and annotation.</title>
        <authorList>
            <consortium name="The Broad Institute Genomics Platform"/>
            <consortium name="The Broad Institute Genome Sequencing Center for Infectious Disease"/>
            <person name="Wu L."/>
            <person name="Ma J."/>
        </authorList>
    </citation>
    <scope>NUCLEOTIDE SEQUENCE [LARGE SCALE GENOMIC DNA]</scope>
    <source>
        <strain evidence="3">CGMCC 1.16026</strain>
    </source>
</reference>
<dbReference type="PIRSF" id="PIRSF013171">
    <property type="entry name" value="Pur_nuclsid_perm"/>
    <property type="match status" value="1"/>
</dbReference>
<dbReference type="Proteomes" id="UP001596391">
    <property type="component" value="Unassembled WGS sequence"/>
</dbReference>
<evidence type="ECO:0000313" key="2">
    <source>
        <dbReference type="EMBL" id="MFC6645760.1"/>
    </source>
</evidence>
<comment type="caution">
    <text evidence="2">The sequence shown here is derived from an EMBL/GenBank/DDBJ whole genome shotgun (WGS) entry which is preliminary data.</text>
</comment>
<name>A0ABW1Z8C3_9BACT</name>
<dbReference type="InterPro" id="IPR009486">
    <property type="entry name" value="Pur_nuclsid_perm"/>
</dbReference>
<dbReference type="PANTHER" id="PTHR38643:SF1">
    <property type="entry name" value="PURINE NUCLEOSIDE PERMEASE C285.05-RELATED"/>
    <property type="match status" value="1"/>
</dbReference>
<evidence type="ECO:0000256" key="1">
    <source>
        <dbReference type="SAM" id="SignalP"/>
    </source>
</evidence>
<dbReference type="RefSeq" id="WP_263369477.1">
    <property type="nucleotide sequence ID" value="NZ_JAGSYD010000001.1"/>
</dbReference>
<proteinExistence type="predicted"/>